<comment type="caution">
    <text evidence="1">The sequence shown here is derived from an EMBL/GenBank/DDBJ whole genome shotgun (WGS) entry which is preliminary data.</text>
</comment>
<reference evidence="1 2" key="1">
    <citation type="submission" date="2024-02" db="EMBL/GenBank/DDBJ databases">
        <authorList>
            <person name="Vignale AGUSTIN F."/>
            <person name="Sosa J E."/>
            <person name="Modenutti C."/>
        </authorList>
    </citation>
    <scope>NUCLEOTIDE SEQUENCE [LARGE SCALE GENOMIC DNA]</scope>
</reference>
<keyword evidence="2" id="KW-1185">Reference proteome</keyword>
<dbReference type="AlphaFoldDB" id="A0ABC8U293"/>
<dbReference type="EMBL" id="CAUOFW020006225">
    <property type="protein sequence ID" value="CAK9173846.1"/>
    <property type="molecule type" value="Genomic_DNA"/>
</dbReference>
<evidence type="ECO:0000313" key="1">
    <source>
        <dbReference type="EMBL" id="CAK9173846.1"/>
    </source>
</evidence>
<accession>A0ABC8U293</accession>
<sequence length="215" mass="24281">MQDYTEECRGKAMLLEELLLQIQLNKCKGMLVHVWYIQLCTWASSWEWGSRYCNCKAGQMQDNIGPSVSNLRHLPPKYHLHNFSLQLNAIMDRELFGLCSHDWFAASLLLFGYGYSIVEYMQDYTGAPTAGSVIYLGCVVGMVQCVNQTDSSLIVHWTVRGDEFVSEDSAAAGRFDPLARYSTHFIDLSVEHHYYYTWFGQQVHDVAAAAAAAAA</sequence>
<organism evidence="1 2">
    <name type="scientific">Ilex paraguariensis</name>
    <name type="common">yerba mate</name>
    <dbReference type="NCBI Taxonomy" id="185542"/>
    <lineage>
        <taxon>Eukaryota</taxon>
        <taxon>Viridiplantae</taxon>
        <taxon>Streptophyta</taxon>
        <taxon>Embryophyta</taxon>
        <taxon>Tracheophyta</taxon>
        <taxon>Spermatophyta</taxon>
        <taxon>Magnoliopsida</taxon>
        <taxon>eudicotyledons</taxon>
        <taxon>Gunneridae</taxon>
        <taxon>Pentapetalae</taxon>
        <taxon>asterids</taxon>
        <taxon>campanulids</taxon>
        <taxon>Aquifoliales</taxon>
        <taxon>Aquifoliaceae</taxon>
        <taxon>Ilex</taxon>
    </lineage>
</organism>
<evidence type="ECO:0000313" key="2">
    <source>
        <dbReference type="Proteomes" id="UP001642360"/>
    </source>
</evidence>
<proteinExistence type="predicted"/>
<gene>
    <name evidence="1" type="ORF">ILEXP_LOCUS43579</name>
</gene>
<name>A0ABC8U293_9AQUA</name>
<dbReference type="Proteomes" id="UP001642360">
    <property type="component" value="Unassembled WGS sequence"/>
</dbReference>
<protein>
    <submittedName>
        <fullName evidence="1">Uncharacterized protein</fullName>
    </submittedName>
</protein>